<evidence type="ECO:0000313" key="2">
    <source>
        <dbReference type="EMBL" id="KAG9257199.1"/>
    </source>
</evidence>
<name>A0A9P7ZRY2_9HYPO</name>
<feature type="region of interest" description="Disordered" evidence="1">
    <location>
        <begin position="245"/>
        <end position="277"/>
    </location>
</feature>
<keyword evidence="3" id="KW-1185">Reference proteome</keyword>
<sequence length="425" mass="47447">MMSKLKTFGIRHPRSEKPARDAENAFQLHPENHHGRNTGALWSSRSSTSTGSTGSSTRTGATASQDSQIDDLLRKADSDSLKPPPGLAQLQSSHEGTDLLTPLRSVGSRWKDEHVYRIDARQQYSRWEPPYVATSQKRARILKQTGGKHLEYLLRHAERRPSRLDENIGSSSFAAKLYSERGLSRYAWTAPEFILRETHGFSNFIEYELHAKAANRCQLSKDVNLARHNRPSRILNAINLTRKPAKWIHPRRSSQKPPQASKGRRRRQSRPRRTETAMLGAFPNGMSSAQSLSRPVRGSIICAPSETHHVPRPTTPRSSIGVELNSDSSHVRRRYFGNKQVRDGAALRRKPHHGRFRRDAGPQRLLQSVDAAIEVAGSDISKDSSGTGSTGVIDEGLPELSLKTSSSDDEQKQSLEEKLSGLDLN</sequence>
<dbReference type="EMBL" id="MU251246">
    <property type="protein sequence ID" value="KAG9257199.1"/>
    <property type="molecule type" value="Genomic_DNA"/>
</dbReference>
<evidence type="ECO:0000256" key="1">
    <source>
        <dbReference type="SAM" id="MobiDB-lite"/>
    </source>
</evidence>
<feature type="compositionally biased region" description="Basic and acidic residues" evidence="1">
    <location>
        <begin position="409"/>
        <end position="425"/>
    </location>
</feature>
<accession>A0A9P7ZRY2</accession>
<dbReference type="AlphaFoldDB" id="A0A9P7ZRY2"/>
<comment type="caution">
    <text evidence="2">The sequence shown here is derived from an EMBL/GenBank/DDBJ whole genome shotgun (WGS) entry which is preliminary data.</text>
</comment>
<gene>
    <name evidence="2" type="ORF">F5Z01DRAFT_748045</name>
</gene>
<feature type="region of interest" description="Disordered" evidence="1">
    <location>
        <begin position="377"/>
        <end position="425"/>
    </location>
</feature>
<dbReference type="Proteomes" id="UP000887229">
    <property type="component" value="Unassembled WGS sequence"/>
</dbReference>
<reference evidence="2" key="1">
    <citation type="journal article" date="2021" name="IMA Fungus">
        <title>Genomic characterization of three marine fungi, including Emericellopsis atlantica sp. nov. with signatures of a generalist lifestyle and marine biomass degradation.</title>
        <authorList>
            <person name="Hagestad O.C."/>
            <person name="Hou L."/>
            <person name="Andersen J.H."/>
            <person name="Hansen E.H."/>
            <person name="Altermark B."/>
            <person name="Li C."/>
            <person name="Kuhnert E."/>
            <person name="Cox R.J."/>
            <person name="Crous P.W."/>
            <person name="Spatafora J.W."/>
            <person name="Lail K."/>
            <person name="Amirebrahimi M."/>
            <person name="Lipzen A."/>
            <person name="Pangilinan J."/>
            <person name="Andreopoulos W."/>
            <person name="Hayes R.D."/>
            <person name="Ng V."/>
            <person name="Grigoriev I.V."/>
            <person name="Jackson S.A."/>
            <person name="Sutton T.D.S."/>
            <person name="Dobson A.D.W."/>
            <person name="Rama T."/>
        </authorList>
    </citation>
    <scope>NUCLEOTIDE SEQUENCE</scope>
    <source>
        <strain evidence="2">TS7</strain>
    </source>
</reference>
<feature type="compositionally biased region" description="Basic residues" evidence="1">
    <location>
        <begin position="245"/>
        <end position="254"/>
    </location>
</feature>
<feature type="compositionally biased region" description="Basic residues" evidence="1">
    <location>
        <begin position="262"/>
        <end position="271"/>
    </location>
</feature>
<dbReference type="GeneID" id="70297881"/>
<evidence type="ECO:0000313" key="3">
    <source>
        <dbReference type="Proteomes" id="UP000887229"/>
    </source>
</evidence>
<proteinExistence type="predicted"/>
<feature type="compositionally biased region" description="Basic and acidic residues" evidence="1">
    <location>
        <begin position="13"/>
        <end position="23"/>
    </location>
</feature>
<feature type="compositionally biased region" description="Basic and acidic residues" evidence="1">
    <location>
        <begin position="71"/>
        <end position="80"/>
    </location>
</feature>
<protein>
    <submittedName>
        <fullName evidence="2">Uncharacterized protein</fullName>
    </submittedName>
</protein>
<dbReference type="RefSeq" id="XP_046121123.1">
    <property type="nucleotide sequence ID" value="XM_046266978.1"/>
</dbReference>
<organism evidence="2 3">
    <name type="scientific">Emericellopsis atlantica</name>
    <dbReference type="NCBI Taxonomy" id="2614577"/>
    <lineage>
        <taxon>Eukaryota</taxon>
        <taxon>Fungi</taxon>
        <taxon>Dikarya</taxon>
        <taxon>Ascomycota</taxon>
        <taxon>Pezizomycotina</taxon>
        <taxon>Sordariomycetes</taxon>
        <taxon>Hypocreomycetidae</taxon>
        <taxon>Hypocreales</taxon>
        <taxon>Bionectriaceae</taxon>
        <taxon>Emericellopsis</taxon>
    </lineage>
</organism>
<feature type="region of interest" description="Disordered" evidence="1">
    <location>
        <begin position="1"/>
        <end position="99"/>
    </location>
</feature>
<feature type="compositionally biased region" description="Low complexity" evidence="1">
    <location>
        <begin position="43"/>
        <end position="64"/>
    </location>
</feature>